<comment type="caution">
    <text evidence="2">The sequence shown here is derived from an EMBL/GenBank/DDBJ whole genome shotgun (WGS) entry which is preliminary data.</text>
</comment>
<evidence type="ECO:0000313" key="3">
    <source>
        <dbReference type="Proteomes" id="UP001175211"/>
    </source>
</evidence>
<keyword evidence="1" id="KW-0732">Signal</keyword>
<dbReference type="EMBL" id="JAUEPS010000049">
    <property type="protein sequence ID" value="KAK0445600.1"/>
    <property type="molecule type" value="Genomic_DNA"/>
</dbReference>
<reference evidence="2" key="1">
    <citation type="submission" date="2023-06" db="EMBL/GenBank/DDBJ databases">
        <authorList>
            <consortium name="Lawrence Berkeley National Laboratory"/>
            <person name="Ahrendt S."/>
            <person name="Sahu N."/>
            <person name="Indic B."/>
            <person name="Wong-Bajracharya J."/>
            <person name="Merenyi Z."/>
            <person name="Ke H.-M."/>
            <person name="Monk M."/>
            <person name="Kocsube S."/>
            <person name="Drula E."/>
            <person name="Lipzen A."/>
            <person name="Balint B."/>
            <person name="Henrissat B."/>
            <person name="Andreopoulos B."/>
            <person name="Martin F.M."/>
            <person name="Harder C.B."/>
            <person name="Rigling D."/>
            <person name="Ford K.L."/>
            <person name="Foster G.D."/>
            <person name="Pangilinan J."/>
            <person name="Papanicolaou A."/>
            <person name="Barry K."/>
            <person name="LaButti K."/>
            <person name="Viragh M."/>
            <person name="Koriabine M."/>
            <person name="Yan M."/>
            <person name="Riley R."/>
            <person name="Champramary S."/>
            <person name="Plett K.L."/>
            <person name="Tsai I.J."/>
            <person name="Slot J."/>
            <person name="Sipos G."/>
            <person name="Plett J."/>
            <person name="Nagy L.G."/>
            <person name="Grigoriev I.V."/>
        </authorList>
    </citation>
    <scope>NUCLEOTIDE SEQUENCE</scope>
    <source>
        <strain evidence="2">CCBAS 213</strain>
    </source>
</reference>
<protein>
    <submittedName>
        <fullName evidence="2">Uncharacterized protein</fullName>
    </submittedName>
</protein>
<gene>
    <name evidence="2" type="ORF">EV420DRAFT_1571794</name>
</gene>
<accession>A0AA39JMQ5</accession>
<organism evidence="2 3">
    <name type="scientific">Armillaria tabescens</name>
    <name type="common">Ringless honey mushroom</name>
    <name type="synonym">Agaricus tabescens</name>
    <dbReference type="NCBI Taxonomy" id="1929756"/>
    <lineage>
        <taxon>Eukaryota</taxon>
        <taxon>Fungi</taxon>
        <taxon>Dikarya</taxon>
        <taxon>Basidiomycota</taxon>
        <taxon>Agaricomycotina</taxon>
        <taxon>Agaricomycetes</taxon>
        <taxon>Agaricomycetidae</taxon>
        <taxon>Agaricales</taxon>
        <taxon>Marasmiineae</taxon>
        <taxon>Physalacriaceae</taxon>
        <taxon>Desarmillaria</taxon>
    </lineage>
</organism>
<name>A0AA39JMQ5_ARMTA</name>
<sequence>MQCLLLLLWTCRRVLMPLMNPKNGATFHPQLFQLIPWLLSSDSTKRVPVSSFFMAVESMTMPSLRILPSGSSFRYAVVYVLNNKSPCLKGIYQIFRGRLLDFLKGKRMPLSMDQQRALNENGDVQTIFEYYEAAGKKAGIPASDVGRQFEAEYGFNPLRWRTKEQNDPAWRKA</sequence>
<dbReference type="RefSeq" id="XP_060325504.1">
    <property type="nucleotide sequence ID" value="XM_060474334.1"/>
</dbReference>
<proteinExistence type="predicted"/>
<keyword evidence="3" id="KW-1185">Reference proteome</keyword>
<evidence type="ECO:0000256" key="1">
    <source>
        <dbReference type="SAM" id="SignalP"/>
    </source>
</evidence>
<dbReference type="Proteomes" id="UP001175211">
    <property type="component" value="Unassembled WGS sequence"/>
</dbReference>
<evidence type="ECO:0000313" key="2">
    <source>
        <dbReference type="EMBL" id="KAK0445600.1"/>
    </source>
</evidence>
<dbReference type="AlphaFoldDB" id="A0AA39JMQ5"/>
<feature type="chain" id="PRO_5041261755" evidence="1">
    <location>
        <begin position="17"/>
        <end position="173"/>
    </location>
</feature>
<dbReference type="GeneID" id="85357882"/>
<feature type="signal peptide" evidence="1">
    <location>
        <begin position="1"/>
        <end position="16"/>
    </location>
</feature>